<organism evidence="1">
    <name type="scientific">marine metagenome</name>
    <dbReference type="NCBI Taxonomy" id="408172"/>
    <lineage>
        <taxon>unclassified sequences</taxon>
        <taxon>metagenomes</taxon>
        <taxon>ecological metagenomes</taxon>
    </lineage>
</organism>
<feature type="non-terminal residue" evidence="1">
    <location>
        <position position="1"/>
    </location>
</feature>
<evidence type="ECO:0000313" key="1">
    <source>
        <dbReference type="EMBL" id="SVB54565.1"/>
    </source>
</evidence>
<gene>
    <name evidence="1" type="ORF">METZ01_LOCUS207419</name>
</gene>
<dbReference type="EMBL" id="UINC01046486">
    <property type="protein sequence ID" value="SVB54565.1"/>
    <property type="molecule type" value="Genomic_DNA"/>
</dbReference>
<reference evidence="1" key="1">
    <citation type="submission" date="2018-05" db="EMBL/GenBank/DDBJ databases">
        <authorList>
            <person name="Lanie J.A."/>
            <person name="Ng W.-L."/>
            <person name="Kazmierczak K.M."/>
            <person name="Andrzejewski T.M."/>
            <person name="Davidsen T.M."/>
            <person name="Wayne K.J."/>
            <person name="Tettelin H."/>
            <person name="Glass J.I."/>
            <person name="Rusch D."/>
            <person name="Podicherti R."/>
            <person name="Tsui H.-C.T."/>
            <person name="Winkler M.E."/>
        </authorList>
    </citation>
    <scope>NUCLEOTIDE SEQUENCE</scope>
</reference>
<feature type="non-terminal residue" evidence="1">
    <location>
        <position position="141"/>
    </location>
</feature>
<sequence>MKRVLSLIILATSALIAQPESDVPSNMSFQGLLTDTEGIAYDDGEYQLTFRLIREMNNGTEQTVWEESHSTNVTNGVFSVVLGSENPLPLNISPNVLLETQVGDEILSPRQPLTSVPFALKSSRSQQAYQSVLSDTANFAH</sequence>
<proteinExistence type="predicted"/>
<dbReference type="AlphaFoldDB" id="A0A382EVS7"/>
<protein>
    <submittedName>
        <fullName evidence="1">Uncharacterized protein</fullName>
    </submittedName>
</protein>
<accession>A0A382EVS7</accession>
<name>A0A382EVS7_9ZZZZ</name>